<dbReference type="Gene3D" id="3.50.50.60">
    <property type="entry name" value="FAD/NAD(P)-binding domain"/>
    <property type="match status" value="1"/>
</dbReference>
<gene>
    <name evidence="4" type="ORF">SAMN04488055_2511</name>
</gene>
<dbReference type="InterPro" id="IPR036188">
    <property type="entry name" value="FAD/NAD-bd_sf"/>
</dbReference>
<dbReference type="STRING" id="536979.SAMN04488055_2511"/>
<proteinExistence type="predicted"/>
<dbReference type="InterPro" id="IPR002938">
    <property type="entry name" value="FAD-bd"/>
</dbReference>
<evidence type="ECO:0000256" key="2">
    <source>
        <dbReference type="ARBA" id="ARBA00023033"/>
    </source>
</evidence>
<dbReference type="GO" id="GO:0004497">
    <property type="term" value="F:monooxygenase activity"/>
    <property type="evidence" value="ECO:0007669"/>
    <property type="project" value="UniProtKB-KW"/>
</dbReference>
<dbReference type="PRINTS" id="PR00420">
    <property type="entry name" value="RNGMNOXGNASE"/>
</dbReference>
<dbReference type="RefSeq" id="WP_074239566.1">
    <property type="nucleotide sequence ID" value="NZ_FSRA01000001.1"/>
</dbReference>
<evidence type="ECO:0000259" key="3">
    <source>
        <dbReference type="Pfam" id="PF01494"/>
    </source>
</evidence>
<organism evidence="4 5">
    <name type="scientific">Chitinophaga niabensis</name>
    <dbReference type="NCBI Taxonomy" id="536979"/>
    <lineage>
        <taxon>Bacteria</taxon>
        <taxon>Pseudomonadati</taxon>
        <taxon>Bacteroidota</taxon>
        <taxon>Chitinophagia</taxon>
        <taxon>Chitinophagales</taxon>
        <taxon>Chitinophagaceae</taxon>
        <taxon>Chitinophaga</taxon>
    </lineage>
</organism>
<evidence type="ECO:0000256" key="1">
    <source>
        <dbReference type="ARBA" id="ARBA00023002"/>
    </source>
</evidence>
<evidence type="ECO:0000313" key="4">
    <source>
        <dbReference type="EMBL" id="SIO00982.1"/>
    </source>
</evidence>
<keyword evidence="5" id="KW-1185">Reference proteome</keyword>
<dbReference type="Pfam" id="PF01494">
    <property type="entry name" value="FAD_binding_3"/>
    <property type="match status" value="1"/>
</dbReference>
<sequence>MKVIIIGAGIGGLTTALALQQRGITYEIYDAAQGNQPVGAGIMLGANAMRVYDRLGIAGELKKKAVLADNIYIRNCRGEILQEINNAEVERKYGTGTYGLHRATLQGVLLEHCAQPVQYNKHCASINEDSRGITVHFLDGSSAQGTLVIGADGIRSAVREQYVTKARYRYSGQTCWRAIIPVDLPAAEAREASEIWSKKGDGLRAMFTQVGPQQVYFWATKAMPAGTVMSPEKALPYIREQLADYPGYMQTMLQHLRPEHLIQNDLSDLEPLNIWHRGRAVLLGDAAHATTPNVGQGAGLAIEDAWVLAQCLAAKENYKKAFETYQQRRMGRAKKIVQLSWQIAKLTNWKGRFLTGLRDGLMKSMPKRMAEKQLAFFYGVNLDE</sequence>
<dbReference type="Proteomes" id="UP000185003">
    <property type="component" value="Unassembled WGS sequence"/>
</dbReference>
<dbReference type="GO" id="GO:0071949">
    <property type="term" value="F:FAD binding"/>
    <property type="evidence" value="ECO:0007669"/>
    <property type="project" value="InterPro"/>
</dbReference>
<accession>A0A1N6G0L4</accession>
<dbReference type="SUPFAM" id="SSF51905">
    <property type="entry name" value="FAD/NAD(P)-binding domain"/>
    <property type="match status" value="1"/>
</dbReference>
<evidence type="ECO:0000313" key="5">
    <source>
        <dbReference type="Proteomes" id="UP000185003"/>
    </source>
</evidence>
<reference evidence="4 5" key="1">
    <citation type="submission" date="2016-11" db="EMBL/GenBank/DDBJ databases">
        <authorList>
            <person name="Jaros S."/>
            <person name="Januszkiewicz K."/>
            <person name="Wedrychowicz H."/>
        </authorList>
    </citation>
    <scope>NUCLEOTIDE SEQUENCE [LARGE SCALE GENOMIC DNA]</scope>
    <source>
        <strain evidence="4 5">DSM 24787</strain>
    </source>
</reference>
<keyword evidence="2" id="KW-0503">Monooxygenase</keyword>
<dbReference type="InterPro" id="IPR050493">
    <property type="entry name" value="FAD-dep_Monooxygenase_BioMet"/>
</dbReference>
<name>A0A1N6G0L4_9BACT</name>
<dbReference type="PANTHER" id="PTHR13789">
    <property type="entry name" value="MONOOXYGENASE"/>
    <property type="match status" value="1"/>
</dbReference>
<dbReference type="AlphaFoldDB" id="A0A1N6G0L4"/>
<dbReference type="PANTHER" id="PTHR13789:SF309">
    <property type="entry name" value="PUTATIVE (AFU_ORTHOLOGUE AFUA_6G14510)-RELATED"/>
    <property type="match status" value="1"/>
</dbReference>
<protein>
    <submittedName>
        <fullName evidence="4">2-polyprenyl-6-methoxyphenol hydroxylase</fullName>
    </submittedName>
</protein>
<keyword evidence="1" id="KW-0560">Oxidoreductase</keyword>
<dbReference type="EMBL" id="FSRA01000001">
    <property type="protein sequence ID" value="SIO00982.1"/>
    <property type="molecule type" value="Genomic_DNA"/>
</dbReference>
<dbReference type="OrthoDB" id="9766816at2"/>
<feature type="domain" description="FAD-binding" evidence="3">
    <location>
        <begin position="2"/>
        <end position="339"/>
    </location>
</feature>